<dbReference type="EMBL" id="JADBEJ010000007">
    <property type="protein sequence ID" value="MBE1580538.1"/>
    <property type="molecule type" value="Genomic_DNA"/>
</dbReference>
<accession>A0ABR9LIQ3</accession>
<evidence type="ECO:0000259" key="1">
    <source>
        <dbReference type="PROSITE" id="PS50943"/>
    </source>
</evidence>
<name>A0ABR9LIQ3_9PSEU</name>
<comment type="caution">
    <text evidence="2">The sequence shown here is derived from an EMBL/GenBank/DDBJ whole genome shotgun (WGS) entry which is preliminary data.</text>
</comment>
<dbReference type="InterPro" id="IPR001387">
    <property type="entry name" value="Cro/C1-type_HTH"/>
</dbReference>
<dbReference type="Proteomes" id="UP000656548">
    <property type="component" value="Unassembled WGS sequence"/>
</dbReference>
<dbReference type="Gene3D" id="1.10.260.40">
    <property type="entry name" value="lambda repressor-like DNA-binding domains"/>
    <property type="match status" value="1"/>
</dbReference>
<dbReference type="InterPro" id="IPR010982">
    <property type="entry name" value="Lambda_DNA-bd_dom_sf"/>
</dbReference>
<evidence type="ECO:0000313" key="3">
    <source>
        <dbReference type="Proteomes" id="UP000656548"/>
    </source>
</evidence>
<evidence type="ECO:0000313" key="2">
    <source>
        <dbReference type="EMBL" id="MBE1580538.1"/>
    </source>
</evidence>
<keyword evidence="3" id="KW-1185">Reference proteome</keyword>
<organism evidence="2 3">
    <name type="scientific">Amycolatopsis roodepoortensis</name>
    <dbReference type="NCBI Taxonomy" id="700274"/>
    <lineage>
        <taxon>Bacteria</taxon>
        <taxon>Bacillati</taxon>
        <taxon>Actinomycetota</taxon>
        <taxon>Actinomycetes</taxon>
        <taxon>Pseudonocardiales</taxon>
        <taxon>Pseudonocardiaceae</taxon>
        <taxon>Amycolatopsis</taxon>
    </lineage>
</organism>
<protein>
    <submittedName>
        <fullName evidence="2">Transcriptional regulator with XRE-family HTH domain</fullName>
    </submittedName>
</protein>
<dbReference type="RefSeq" id="WP_192747099.1">
    <property type="nucleotide sequence ID" value="NZ_JADBEJ010000007.1"/>
</dbReference>
<gene>
    <name evidence="2" type="ORF">H4W30_007619</name>
</gene>
<proteinExistence type="predicted"/>
<reference evidence="2 3" key="1">
    <citation type="submission" date="2020-10" db="EMBL/GenBank/DDBJ databases">
        <title>Sequencing the genomes of 1000 actinobacteria strains.</title>
        <authorList>
            <person name="Klenk H.-P."/>
        </authorList>
    </citation>
    <scope>NUCLEOTIDE SEQUENCE [LARGE SCALE GENOMIC DNA]</scope>
    <source>
        <strain evidence="2 3">DSM 46661</strain>
    </source>
</reference>
<dbReference type="PROSITE" id="PS50943">
    <property type="entry name" value="HTH_CROC1"/>
    <property type="match status" value="1"/>
</dbReference>
<feature type="domain" description="HTH cro/C1-type" evidence="1">
    <location>
        <begin position="41"/>
        <end position="61"/>
    </location>
</feature>
<sequence>MRPKHKKRFSDADVAKWVSENTDVTMDRGYVFALRTGAKFNPTQDRIQALADFFGVPPAYFFDGDRSTRIVKQVELAAALRNPRTRNLTLELLNSSTADVELIAEAVRVPELLEVVKVALSIDRSQLHLAAKLLRSLAEDGKSTDSAE</sequence>